<gene>
    <name evidence="2" type="ORF">K469DRAFT_604966</name>
</gene>
<proteinExistence type="predicted"/>
<dbReference type="AlphaFoldDB" id="A0A6A6DF51"/>
<dbReference type="EMBL" id="ML994696">
    <property type="protein sequence ID" value="KAF2177022.1"/>
    <property type="molecule type" value="Genomic_DNA"/>
</dbReference>
<protein>
    <recommendedName>
        <fullName evidence="4">BTB domain-containing protein</fullName>
    </recommendedName>
</protein>
<evidence type="ECO:0000313" key="2">
    <source>
        <dbReference type="EMBL" id="KAF2177022.1"/>
    </source>
</evidence>
<evidence type="ECO:0000313" key="3">
    <source>
        <dbReference type="Proteomes" id="UP000800200"/>
    </source>
</evidence>
<feature type="region of interest" description="Disordered" evidence="1">
    <location>
        <begin position="1"/>
        <end position="23"/>
    </location>
</feature>
<sequence length="144" mass="16393">ISSDESPKTVILDEQSPRSNSTSNEDFTEVFLAHVCLYSFADKYLIQPLRSLALHKLHQTLKGFKLYHTLVGDIIELARYAYPSDHTPDRNEDGTIDGLQQLITEYIAYEADVIGKSMEFSELMEEGGQFVGDFWRIVQTCLVQ</sequence>
<keyword evidence="3" id="KW-1185">Reference proteome</keyword>
<evidence type="ECO:0000256" key="1">
    <source>
        <dbReference type="SAM" id="MobiDB-lite"/>
    </source>
</evidence>
<dbReference type="OrthoDB" id="9997739at2759"/>
<evidence type="ECO:0008006" key="4">
    <source>
        <dbReference type="Google" id="ProtNLM"/>
    </source>
</evidence>
<organism evidence="2 3">
    <name type="scientific">Zopfia rhizophila CBS 207.26</name>
    <dbReference type="NCBI Taxonomy" id="1314779"/>
    <lineage>
        <taxon>Eukaryota</taxon>
        <taxon>Fungi</taxon>
        <taxon>Dikarya</taxon>
        <taxon>Ascomycota</taxon>
        <taxon>Pezizomycotina</taxon>
        <taxon>Dothideomycetes</taxon>
        <taxon>Dothideomycetes incertae sedis</taxon>
        <taxon>Zopfiaceae</taxon>
        <taxon>Zopfia</taxon>
    </lineage>
</organism>
<reference evidence="2" key="1">
    <citation type="journal article" date="2020" name="Stud. Mycol.">
        <title>101 Dothideomycetes genomes: a test case for predicting lifestyles and emergence of pathogens.</title>
        <authorList>
            <person name="Haridas S."/>
            <person name="Albert R."/>
            <person name="Binder M."/>
            <person name="Bloem J."/>
            <person name="Labutti K."/>
            <person name="Salamov A."/>
            <person name="Andreopoulos B."/>
            <person name="Baker S."/>
            <person name="Barry K."/>
            <person name="Bills G."/>
            <person name="Bluhm B."/>
            <person name="Cannon C."/>
            <person name="Castanera R."/>
            <person name="Culley D."/>
            <person name="Daum C."/>
            <person name="Ezra D."/>
            <person name="Gonzalez J."/>
            <person name="Henrissat B."/>
            <person name="Kuo A."/>
            <person name="Liang C."/>
            <person name="Lipzen A."/>
            <person name="Lutzoni F."/>
            <person name="Magnuson J."/>
            <person name="Mondo S."/>
            <person name="Nolan M."/>
            <person name="Ohm R."/>
            <person name="Pangilinan J."/>
            <person name="Park H.-J."/>
            <person name="Ramirez L."/>
            <person name="Alfaro M."/>
            <person name="Sun H."/>
            <person name="Tritt A."/>
            <person name="Yoshinaga Y."/>
            <person name="Zwiers L.-H."/>
            <person name="Turgeon B."/>
            <person name="Goodwin S."/>
            <person name="Spatafora J."/>
            <person name="Crous P."/>
            <person name="Grigoriev I."/>
        </authorList>
    </citation>
    <scope>NUCLEOTIDE SEQUENCE</scope>
    <source>
        <strain evidence="2">CBS 207.26</strain>
    </source>
</reference>
<name>A0A6A6DF51_9PEZI</name>
<feature type="non-terminal residue" evidence="2">
    <location>
        <position position="1"/>
    </location>
</feature>
<accession>A0A6A6DF51</accession>
<dbReference type="Proteomes" id="UP000800200">
    <property type="component" value="Unassembled WGS sequence"/>
</dbReference>